<organism evidence="2 3">
    <name type="scientific">Albugo candida</name>
    <dbReference type="NCBI Taxonomy" id="65357"/>
    <lineage>
        <taxon>Eukaryota</taxon>
        <taxon>Sar</taxon>
        <taxon>Stramenopiles</taxon>
        <taxon>Oomycota</taxon>
        <taxon>Peronosporomycetes</taxon>
        <taxon>Albuginales</taxon>
        <taxon>Albuginaceae</taxon>
        <taxon>Albugo</taxon>
    </lineage>
</organism>
<dbReference type="EMBL" id="CAIX01000076">
    <property type="protein sequence ID" value="CCI10058.1"/>
    <property type="molecule type" value="Genomic_DNA"/>
</dbReference>
<keyword evidence="3" id="KW-1185">Reference proteome</keyword>
<evidence type="ECO:0000256" key="1">
    <source>
        <dbReference type="SAM" id="MobiDB-lite"/>
    </source>
</evidence>
<accession>A0A024FST4</accession>
<gene>
    <name evidence="2" type="ORF">BN9_054860</name>
</gene>
<reference evidence="2 3" key="1">
    <citation type="submission" date="2012-05" db="EMBL/GenBank/DDBJ databases">
        <title>Recombination and specialization in a pathogen metapopulation.</title>
        <authorList>
            <person name="Gardiner A."/>
            <person name="Kemen E."/>
            <person name="Schultz-Larsen T."/>
            <person name="MacLean D."/>
            <person name="Van Oosterhout C."/>
            <person name="Jones J.D.G."/>
        </authorList>
    </citation>
    <scope>NUCLEOTIDE SEQUENCE [LARGE SCALE GENOMIC DNA]</scope>
    <source>
        <strain evidence="2 3">Ac Nc2</strain>
    </source>
</reference>
<feature type="compositionally biased region" description="Polar residues" evidence="1">
    <location>
        <begin position="7"/>
        <end position="19"/>
    </location>
</feature>
<dbReference type="AlphaFoldDB" id="A0A024FST4"/>
<comment type="caution">
    <text evidence="2">The sequence shown here is derived from an EMBL/GenBank/DDBJ whole genome shotgun (WGS) entry which is preliminary data.</text>
</comment>
<protein>
    <submittedName>
        <fullName evidence="2">Uncharacterized protein</fullName>
    </submittedName>
</protein>
<evidence type="ECO:0000313" key="3">
    <source>
        <dbReference type="Proteomes" id="UP000053237"/>
    </source>
</evidence>
<dbReference type="Proteomes" id="UP000053237">
    <property type="component" value="Unassembled WGS sequence"/>
</dbReference>
<feature type="region of interest" description="Disordered" evidence="1">
    <location>
        <begin position="1"/>
        <end position="31"/>
    </location>
</feature>
<dbReference type="InParanoid" id="A0A024FST4"/>
<proteinExistence type="predicted"/>
<evidence type="ECO:0000313" key="2">
    <source>
        <dbReference type="EMBL" id="CCI10058.1"/>
    </source>
</evidence>
<name>A0A024FST4_9STRA</name>
<sequence>MSDGSSERNPSTSGTSQSAARDKYNVCTPERVGQPRPDVVVCIPQFGRAEWKMIWSLVDTNTPTIQDHVEAADKLEAERSGR</sequence>